<accession>A0A2S6BUK8</accession>
<dbReference type="EMBL" id="PNEN01001764">
    <property type="protein sequence ID" value="PPJ51168.1"/>
    <property type="molecule type" value="Genomic_DNA"/>
</dbReference>
<evidence type="ECO:0008006" key="3">
    <source>
        <dbReference type="Google" id="ProtNLM"/>
    </source>
</evidence>
<dbReference type="Gene3D" id="2.40.30.130">
    <property type="match status" value="1"/>
</dbReference>
<comment type="caution">
    <text evidence="1">The sequence shown here is derived from an EMBL/GenBank/DDBJ whole genome shotgun (WGS) entry which is preliminary data.</text>
</comment>
<proteinExistence type="predicted"/>
<reference evidence="2" key="1">
    <citation type="journal article" date="2017" name="bioRxiv">
        <title>Conservation of a gene cluster reveals novel cercosporin biosynthetic mechanisms and extends production to the genus Colletotrichum.</title>
        <authorList>
            <person name="de Jonge R."/>
            <person name="Ebert M.K."/>
            <person name="Huitt-Roehl C.R."/>
            <person name="Pal P."/>
            <person name="Suttle J.C."/>
            <person name="Spanner R.E."/>
            <person name="Neubauer J.D."/>
            <person name="Jurick W.M.II."/>
            <person name="Stott K.A."/>
            <person name="Secor G.A."/>
            <person name="Thomma B.P.H.J."/>
            <person name="Van de Peer Y."/>
            <person name="Townsend C.A."/>
            <person name="Bolton M.D."/>
        </authorList>
    </citation>
    <scope>NUCLEOTIDE SEQUENCE [LARGE SCALE GENOMIC DNA]</scope>
    <source>
        <strain evidence="2">CBS538.71</strain>
    </source>
</reference>
<evidence type="ECO:0000313" key="2">
    <source>
        <dbReference type="Proteomes" id="UP000237631"/>
    </source>
</evidence>
<dbReference type="Proteomes" id="UP000237631">
    <property type="component" value="Unassembled WGS sequence"/>
</dbReference>
<dbReference type="InterPro" id="IPR018163">
    <property type="entry name" value="Thr/Ala-tRNA-synth_IIc_edit"/>
</dbReference>
<dbReference type="PANTHER" id="PTHR43462">
    <property type="entry name" value="ALANYL-TRNA EDITING PROTEIN"/>
    <property type="match status" value="1"/>
</dbReference>
<keyword evidence="2" id="KW-1185">Reference proteome</keyword>
<dbReference type="OrthoDB" id="3628039at2759"/>
<dbReference type="Gene3D" id="3.30.980.10">
    <property type="entry name" value="Threonyl-trna Synthetase, Chain A, domain 2"/>
    <property type="match status" value="1"/>
</dbReference>
<dbReference type="InterPro" id="IPR051335">
    <property type="entry name" value="Alanyl-tRNA_Editing_Enzymes"/>
</dbReference>
<dbReference type="STRING" id="357750.A0A2S6BUK8"/>
<gene>
    <name evidence="1" type="ORF">CBER1_08550</name>
</gene>
<name>A0A2S6BUK8_9PEZI</name>
<dbReference type="PANTHER" id="PTHR43462:SF2">
    <property type="entry name" value="THREONYL AND ALANYL TRNA SYNTHETASE SECOND ADDITIONAL DOMAIN-CONTAINING PROTEIN"/>
    <property type="match status" value="1"/>
</dbReference>
<dbReference type="InterPro" id="IPR009000">
    <property type="entry name" value="Transl_B-barrel_sf"/>
</dbReference>
<dbReference type="SUPFAM" id="SSF50447">
    <property type="entry name" value="Translation proteins"/>
    <property type="match status" value="1"/>
</dbReference>
<dbReference type="AlphaFoldDB" id="A0A2S6BUK8"/>
<organism evidence="1 2">
    <name type="scientific">Cercospora berteroae</name>
    <dbReference type="NCBI Taxonomy" id="357750"/>
    <lineage>
        <taxon>Eukaryota</taxon>
        <taxon>Fungi</taxon>
        <taxon>Dikarya</taxon>
        <taxon>Ascomycota</taxon>
        <taxon>Pezizomycotina</taxon>
        <taxon>Dothideomycetes</taxon>
        <taxon>Dothideomycetidae</taxon>
        <taxon>Mycosphaerellales</taxon>
        <taxon>Mycosphaerellaceae</taxon>
        <taxon>Cercospora</taxon>
    </lineage>
</organism>
<protein>
    <recommendedName>
        <fullName evidence="3">Alanyl-transfer RNA synthetases family profile domain-containing protein</fullName>
    </recommendedName>
</protein>
<dbReference type="GO" id="GO:0000166">
    <property type="term" value="F:nucleotide binding"/>
    <property type="evidence" value="ECO:0007669"/>
    <property type="project" value="InterPro"/>
</dbReference>
<evidence type="ECO:0000313" key="1">
    <source>
        <dbReference type="EMBL" id="PPJ51168.1"/>
    </source>
</evidence>
<dbReference type="SUPFAM" id="SSF55186">
    <property type="entry name" value="ThrRS/AlaRS common domain"/>
    <property type="match status" value="1"/>
</dbReference>
<sequence length="459" mass="51438">MMENESSTLSAYSLVLSWINADHEGLEISNEALCRAVSHDAQTLSVLLQHVVHLNAIWHSSWPSLRLQRRRLYVTDLKPRIEGDLWRIDWLIRFAKCEIGVIRRDQSLSPTFTVKDNITIELLIRAQKILSLLLSEIDALPEKDRDATKILMDEILEREDTKSYVPVALFLEKDIGRPSVTSRIPELEAKQIVMKKPSTPPTLVECTSRCDVCSSRPCRCWAKKRIERNDSMFSVVSHGTIRQYEDLSDDDKTLFKAATNSQKNSSQCYVIETTETIFYVQGGGQPCDTGVMMINGSKLQVTSVRYGSGGIVLHLSHANGEIEQACEGDLVEQQIDGEKRDSHSRSHTAGHIIGLAVRQLAAKHELPITELKASHYPDACFVEFKGLLDGKYKDEIQSQASAFVDQALPVKLYWYRPEELTSNNVITAEGMPIVTGADGTCRVVDIVGAGKISVRNIKR</sequence>